<name>A0A0B2VB01_TOXCA</name>
<dbReference type="EMBL" id="JPKZ01002066">
    <property type="protein sequence ID" value="KHN78683.1"/>
    <property type="molecule type" value="Genomic_DNA"/>
</dbReference>
<comment type="caution">
    <text evidence="2">The sequence shown here is derived from an EMBL/GenBank/DDBJ whole genome shotgun (WGS) entry which is preliminary data.</text>
</comment>
<dbReference type="AlphaFoldDB" id="A0A0B2VB01"/>
<feature type="compositionally biased region" description="Basic and acidic residues" evidence="1">
    <location>
        <begin position="93"/>
        <end position="106"/>
    </location>
</feature>
<accession>A0A0B2VB01</accession>
<feature type="region of interest" description="Disordered" evidence="1">
    <location>
        <begin position="90"/>
        <end position="125"/>
    </location>
</feature>
<sequence length="354" mass="39628">MRIGDVYGELLGIWAPGTFLNMSHTFEAMCSSVECVQPHHHSALQSDEMNDDDSIGCKALHVCNLMMVACSTILLYNVCSKKKRIANPLKQTNGDDERAGKKVAADRKRRRDRTHTSEEDSETTTDIINLELINLTEEEKEARQHYKKCDQARRNANDEENDNAKRCAVKHKRANKSISSGGEPSSMTTMQSADPFTAKTPSKNSNEKNLHRDYNANMSTNETSITFNESFSKLSDGGLKPKEFIKGDKEMRIAKGQRVGKYDYKTLDDVESDWSSSRHAERTASDGFTKTSSVMKLEMIKDGQQGDTEMSAQKTQNSASCSITAKTLTTNPKAHYYVIRPKAIYNQAEKAEIA</sequence>
<feature type="compositionally biased region" description="Basic and acidic residues" evidence="1">
    <location>
        <begin position="153"/>
        <end position="165"/>
    </location>
</feature>
<feature type="compositionally biased region" description="Polar residues" evidence="1">
    <location>
        <begin position="176"/>
        <end position="204"/>
    </location>
</feature>
<keyword evidence="3" id="KW-1185">Reference proteome</keyword>
<reference evidence="2 3" key="1">
    <citation type="submission" date="2014-11" db="EMBL/GenBank/DDBJ databases">
        <title>Genetic blueprint of the zoonotic pathogen Toxocara canis.</title>
        <authorList>
            <person name="Zhu X.-Q."/>
            <person name="Korhonen P.K."/>
            <person name="Cai H."/>
            <person name="Young N.D."/>
            <person name="Nejsum P."/>
            <person name="von Samson-Himmelstjerna G."/>
            <person name="Boag P.R."/>
            <person name="Tan P."/>
            <person name="Li Q."/>
            <person name="Min J."/>
            <person name="Yang Y."/>
            <person name="Wang X."/>
            <person name="Fang X."/>
            <person name="Hall R.S."/>
            <person name="Hofmann A."/>
            <person name="Sternberg P.W."/>
            <person name="Jex A.R."/>
            <person name="Gasser R.B."/>
        </authorList>
    </citation>
    <scope>NUCLEOTIDE SEQUENCE [LARGE SCALE GENOMIC DNA]</scope>
    <source>
        <strain evidence="2">PN_DK_2014</strain>
    </source>
</reference>
<gene>
    <name evidence="2" type="ORF">Tcan_13694</name>
</gene>
<evidence type="ECO:0000313" key="2">
    <source>
        <dbReference type="EMBL" id="KHN78683.1"/>
    </source>
</evidence>
<evidence type="ECO:0000313" key="3">
    <source>
        <dbReference type="Proteomes" id="UP000031036"/>
    </source>
</evidence>
<dbReference type="Proteomes" id="UP000031036">
    <property type="component" value="Unassembled WGS sequence"/>
</dbReference>
<organism evidence="2 3">
    <name type="scientific">Toxocara canis</name>
    <name type="common">Canine roundworm</name>
    <dbReference type="NCBI Taxonomy" id="6265"/>
    <lineage>
        <taxon>Eukaryota</taxon>
        <taxon>Metazoa</taxon>
        <taxon>Ecdysozoa</taxon>
        <taxon>Nematoda</taxon>
        <taxon>Chromadorea</taxon>
        <taxon>Rhabditida</taxon>
        <taxon>Spirurina</taxon>
        <taxon>Ascaridomorpha</taxon>
        <taxon>Ascaridoidea</taxon>
        <taxon>Toxocaridae</taxon>
        <taxon>Toxocara</taxon>
    </lineage>
</organism>
<dbReference type="OrthoDB" id="10668513at2759"/>
<evidence type="ECO:0000256" key="1">
    <source>
        <dbReference type="SAM" id="MobiDB-lite"/>
    </source>
</evidence>
<proteinExistence type="predicted"/>
<protein>
    <submittedName>
        <fullName evidence="2">Uncharacterized protein</fullName>
    </submittedName>
</protein>
<feature type="region of interest" description="Disordered" evidence="1">
    <location>
        <begin position="153"/>
        <end position="211"/>
    </location>
</feature>